<sequence length="500" mass="58984">MEKELRTFFSEYKRINASYTLAFSTMYFDMATIAPSAGIPYRNEMMSILAGEAFAYQMNPEHLKKLETLMKITKDEKLKKELALYFKELDINRNLPKDVYIRFKKTVADSEEAWQIAKERDDYKHFKQHLIQVIKAQKEVISYVEKDCSDYDYLLDRYQSGMNREKYDAFFARIKTELLPLIQRIQKEGRKIDDSLLYQDFDLCEQEAFMQELNAYMQVDPTKCYMGTTEHPFTDFFSANEARITTHYYKDNVLSAIFSTIHEYGHALYSLQVDETFTDTAFKNDIGFAMHESQSRLMENHIGRNKAFWEYNYPKLQAHFPKQLQQVSLDQFMTMINASKPSLIRTEADELTYPIHILIRYELEKEIFDGKVDYEHLDTMWNDKYEEYLGIRPTHDKDGILQDMHWGAADLGYFATYALGSAYAAQFYHAMQQDIDVEDALRKGDFKIISDWLKEHVHRYGASLTADEILLKASGEPFNPEYYIDYLKNKFMKVYGLSHV</sequence>
<accession>A0A4R3TE06</accession>
<dbReference type="PANTHER" id="PTHR34217">
    <property type="entry name" value="METAL-DEPENDENT CARBOXYPEPTIDASE"/>
    <property type="match status" value="1"/>
</dbReference>
<keyword evidence="2" id="KW-0862">Zinc</keyword>
<keyword evidence="1 4" id="KW-0121">Carboxypeptidase</keyword>
<dbReference type="AlphaFoldDB" id="A0A4R3TE06"/>
<gene>
    <name evidence="4" type="ORF">EDD61_1086</name>
</gene>
<evidence type="ECO:0000313" key="5">
    <source>
        <dbReference type="Proteomes" id="UP000295773"/>
    </source>
</evidence>
<feature type="active site" description="Proton donor/acceptor" evidence="3">
    <location>
        <position position="263"/>
    </location>
</feature>
<comment type="function">
    <text evidence="1">Broad specificity carboxypetidase that releases amino acids sequentially from the C-terminus, including neutral, aromatic, polar and basic residues.</text>
</comment>
<dbReference type="SUPFAM" id="SSF55486">
    <property type="entry name" value="Metalloproteases ('zincins'), catalytic domain"/>
    <property type="match status" value="1"/>
</dbReference>
<reference evidence="4 5" key="1">
    <citation type="submission" date="2019-03" db="EMBL/GenBank/DDBJ databases">
        <title>Genomic Encyclopedia of Type Strains, Phase IV (KMG-IV): sequencing the most valuable type-strain genomes for metagenomic binning, comparative biology and taxonomic classification.</title>
        <authorList>
            <person name="Goeker M."/>
        </authorList>
    </citation>
    <scope>NUCLEOTIDE SEQUENCE [LARGE SCALE GENOMIC DNA]</scope>
    <source>
        <strain evidence="4 5">DSM 29481</strain>
    </source>
</reference>
<dbReference type="GO" id="GO:0006508">
    <property type="term" value="P:proteolysis"/>
    <property type="evidence" value="ECO:0007669"/>
    <property type="project" value="UniProtKB-UniRule"/>
</dbReference>
<comment type="catalytic activity">
    <reaction evidence="1">
        <text>Release of a C-terminal amino acid with broad specificity, except for -Pro.</text>
        <dbReference type="EC" id="3.4.17.19"/>
    </reaction>
</comment>
<evidence type="ECO:0000313" key="4">
    <source>
        <dbReference type="EMBL" id="TCU60148.1"/>
    </source>
</evidence>
<comment type="similarity">
    <text evidence="1">Belongs to the peptidase M32 family.</text>
</comment>
<dbReference type="PRINTS" id="PR00998">
    <property type="entry name" value="CRBOXYPTASET"/>
</dbReference>
<feature type="binding site" evidence="2">
    <location>
        <position position="266"/>
    </location>
    <ligand>
        <name>Zn(2+)</name>
        <dbReference type="ChEBI" id="CHEBI:29105"/>
        <note>catalytic</note>
    </ligand>
</feature>
<keyword evidence="1 2" id="KW-0479">Metal-binding</keyword>
<keyword evidence="5" id="KW-1185">Reference proteome</keyword>
<dbReference type="GO" id="GO:0004181">
    <property type="term" value="F:metallocarboxypeptidase activity"/>
    <property type="evidence" value="ECO:0007669"/>
    <property type="project" value="UniProtKB-UniRule"/>
</dbReference>
<dbReference type="RefSeq" id="WP_020990893.1">
    <property type="nucleotide sequence ID" value="NZ_DBGDHU010000005.1"/>
</dbReference>
<evidence type="ECO:0000256" key="3">
    <source>
        <dbReference type="PIRSR" id="PIRSR006615-2"/>
    </source>
</evidence>
<dbReference type="EC" id="3.4.17.19" evidence="1"/>
<dbReference type="Gene3D" id="1.10.1370.30">
    <property type="match status" value="1"/>
</dbReference>
<evidence type="ECO:0000256" key="2">
    <source>
        <dbReference type="PIRSR" id="PIRSR006615-1"/>
    </source>
</evidence>
<evidence type="ECO:0000256" key="1">
    <source>
        <dbReference type="PIRNR" id="PIRNR006615"/>
    </source>
</evidence>
<dbReference type="Pfam" id="PF02074">
    <property type="entry name" value="Peptidase_M32"/>
    <property type="match status" value="1"/>
</dbReference>
<organism evidence="4 5">
    <name type="scientific">Longicatena caecimuris</name>
    <dbReference type="NCBI Taxonomy" id="1796635"/>
    <lineage>
        <taxon>Bacteria</taxon>
        <taxon>Bacillati</taxon>
        <taxon>Bacillota</taxon>
        <taxon>Erysipelotrichia</taxon>
        <taxon>Erysipelotrichales</taxon>
        <taxon>Erysipelotrichaceae</taxon>
        <taxon>Longicatena</taxon>
    </lineage>
</organism>
<name>A0A4R3TE06_9FIRM</name>
<dbReference type="PROSITE" id="PS52034">
    <property type="entry name" value="PEPTIDASE_M32"/>
    <property type="match status" value="1"/>
</dbReference>
<keyword evidence="1" id="KW-0645">Protease</keyword>
<protein>
    <recommendedName>
        <fullName evidence="1">Metal-dependent carboxypeptidase</fullName>
        <ecNumber evidence="1">3.4.17.19</ecNumber>
    </recommendedName>
</protein>
<dbReference type="InterPro" id="IPR001333">
    <property type="entry name" value="Peptidase_M32_Taq"/>
</dbReference>
<dbReference type="EMBL" id="SMBP01000008">
    <property type="protein sequence ID" value="TCU60148.1"/>
    <property type="molecule type" value="Genomic_DNA"/>
</dbReference>
<keyword evidence="1" id="KW-0482">Metalloprotease</keyword>
<keyword evidence="1" id="KW-0378">Hydrolase</keyword>
<dbReference type="PIRSF" id="PIRSF006615">
    <property type="entry name" value="Zn_crbxpep_Taq"/>
    <property type="match status" value="1"/>
</dbReference>
<proteinExistence type="inferred from homology"/>
<comment type="caution">
    <text evidence="4">The sequence shown here is derived from an EMBL/GenBank/DDBJ whole genome shotgun (WGS) entry which is preliminary data.</text>
</comment>
<feature type="binding site" evidence="2">
    <location>
        <position position="292"/>
    </location>
    <ligand>
        <name>Zn(2+)</name>
        <dbReference type="ChEBI" id="CHEBI:29105"/>
        <note>catalytic</note>
    </ligand>
</feature>
<dbReference type="GO" id="GO:0046872">
    <property type="term" value="F:metal ion binding"/>
    <property type="evidence" value="ECO:0007669"/>
    <property type="project" value="UniProtKB-KW"/>
</dbReference>
<feature type="binding site" evidence="2">
    <location>
        <position position="262"/>
    </location>
    <ligand>
        <name>Zn(2+)</name>
        <dbReference type="ChEBI" id="CHEBI:29105"/>
        <note>catalytic</note>
    </ligand>
</feature>
<comment type="cofactor">
    <cofactor evidence="2">
        <name>Zn(2+)</name>
        <dbReference type="ChEBI" id="CHEBI:29105"/>
    </cofactor>
    <text evidence="2">Binds 1 zinc ion per subunit.</text>
</comment>
<dbReference type="PANTHER" id="PTHR34217:SF1">
    <property type="entry name" value="CARBOXYPEPTIDASE 1"/>
    <property type="match status" value="1"/>
</dbReference>
<dbReference type="CDD" id="cd06460">
    <property type="entry name" value="M32_Taq"/>
    <property type="match status" value="1"/>
</dbReference>
<dbReference type="Proteomes" id="UP000295773">
    <property type="component" value="Unassembled WGS sequence"/>
</dbReference>